<proteinExistence type="predicted"/>
<evidence type="ECO:0000313" key="1">
    <source>
        <dbReference type="EMBL" id="KAF0465239.1"/>
    </source>
</evidence>
<sequence length="145" mass="16760">MSAKRREAFLKMIASSGIPQLDTERAVVQPIETIGTGSYYSSRPSDIDRLEQKILNINSLILEGLNLSKETKFVKQACAAIAKRLIVKNIYLTEDQFKVETEKYLLENKANFYEGMDNRDWNTYYEDKLTKPVNFFINSIIFALY</sequence>
<reference evidence="1 2" key="1">
    <citation type="journal article" date="2019" name="Environ. Microbiol.">
        <title>At the nexus of three kingdoms: the genome of the mycorrhizal fungus Gigaspora margarita provides insights into plant, endobacterial and fungal interactions.</title>
        <authorList>
            <person name="Venice F."/>
            <person name="Ghignone S."/>
            <person name="Salvioli di Fossalunga A."/>
            <person name="Amselem J."/>
            <person name="Novero M."/>
            <person name="Xianan X."/>
            <person name="Sedzielewska Toro K."/>
            <person name="Morin E."/>
            <person name="Lipzen A."/>
            <person name="Grigoriev I.V."/>
            <person name="Henrissat B."/>
            <person name="Martin F.M."/>
            <person name="Bonfante P."/>
        </authorList>
    </citation>
    <scope>NUCLEOTIDE SEQUENCE [LARGE SCALE GENOMIC DNA]</scope>
    <source>
        <strain evidence="1 2">BEG34</strain>
    </source>
</reference>
<keyword evidence="2" id="KW-1185">Reference proteome</keyword>
<comment type="caution">
    <text evidence="1">The sequence shown here is derived from an EMBL/GenBank/DDBJ whole genome shotgun (WGS) entry which is preliminary data.</text>
</comment>
<name>A0A8H3XH13_GIGMA</name>
<organism evidence="1 2">
    <name type="scientific">Gigaspora margarita</name>
    <dbReference type="NCBI Taxonomy" id="4874"/>
    <lineage>
        <taxon>Eukaryota</taxon>
        <taxon>Fungi</taxon>
        <taxon>Fungi incertae sedis</taxon>
        <taxon>Mucoromycota</taxon>
        <taxon>Glomeromycotina</taxon>
        <taxon>Glomeromycetes</taxon>
        <taxon>Diversisporales</taxon>
        <taxon>Gigasporaceae</taxon>
        <taxon>Gigaspora</taxon>
    </lineage>
</organism>
<dbReference type="Proteomes" id="UP000439903">
    <property type="component" value="Unassembled WGS sequence"/>
</dbReference>
<protein>
    <submittedName>
        <fullName evidence="1">Uncharacterized protein</fullName>
    </submittedName>
</protein>
<gene>
    <name evidence="1" type="ORF">F8M41_026308</name>
</gene>
<accession>A0A8H3XH13</accession>
<evidence type="ECO:0000313" key="2">
    <source>
        <dbReference type="Proteomes" id="UP000439903"/>
    </source>
</evidence>
<dbReference type="EMBL" id="WTPW01000976">
    <property type="protein sequence ID" value="KAF0465239.1"/>
    <property type="molecule type" value="Genomic_DNA"/>
</dbReference>
<dbReference type="AlphaFoldDB" id="A0A8H3XH13"/>